<dbReference type="AlphaFoldDB" id="A0A2J7TCK9"/>
<feature type="compositionally biased region" description="Low complexity" evidence="1">
    <location>
        <begin position="74"/>
        <end position="84"/>
    </location>
</feature>
<evidence type="ECO:0000256" key="1">
    <source>
        <dbReference type="SAM" id="MobiDB-lite"/>
    </source>
</evidence>
<name>A0A2J7TCK9_METSI</name>
<proteinExistence type="predicted"/>
<sequence>MAGPEMTSRRLTMSALMLAAALPAFALAEPSRANKHVLAPRNDLSSKEAAPVAPAPSPISTAEAPADLETDQSAPPEEAPAAPATHPRGAKFNPLSSITFESLRATRERPLFSVSRRPPPPP</sequence>
<gene>
    <name evidence="3" type="ORF">CR492_18185</name>
</gene>
<comment type="caution">
    <text evidence="3">The sequence shown here is derived from an EMBL/GenBank/DDBJ whole genome shotgun (WGS) entry which is preliminary data.</text>
</comment>
<keyword evidence="2" id="KW-0732">Signal</keyword>
<dbReference type="Proteomes" id="UP000236286">
    <property type="component" value="Unassembled WGS sequence"/>
</dbReference>
<feature type="signal peptide" evidence="2">
    <location>
        <begin position="1"/>
        <end position="28"/>
    </location>
</feature>
<dbReference type="EMBL" id="PDZR01000030">
    <property type="protein sequence ID" value="PNG24498.1"/>
    <property type="molecule type" value="Genomic_DNA"/>
</dbReference>
<evidence type="ECO:0000313" key="4">
    <source>
        <dbReference type="Proteomes" id="UP000236286"/>
    </source>
</evidence>
<organism evidence="3 4">
    <name type="scientific">Methylocella silvestris</name>
    <dbReference type="NCBI Taxonomy" id="199596"/>
    <lineage>
        <taxon>Bacteria</taxon>
        <taxon>Pseudomonadati</taxon>
        <taxon>Pseudomonadota</taxon>
        <taxon>Alphaproteobacteria</taxon>
        <taxon>Hyphomicrobiales</taxon>
        <taxon>Beijerinckiaceae</taxon>
        <taxon>Methylocella</taxon>
    </lineage>
</organism>
<feature type="non-terminal residue" evidence="3">
    <location>
        <position position="122"/>
    </location>
</feature>
<accession>A0A2J7TCK9</accession>
<feature type="region of interest" description="Disordered" evidence="1">
    <location>
        <begin position="38"/>
        <end position="122"/>
    </location>
</feature>
<reference evidence="3 4" key="1">
    <citation type="submission" date="2017-10" db="EMBL/GenBank/DDBJ databases">
        <title>Genome announcement of Methylocella silvestris TVC from permafrost.</title>
        <authorList>
            <person name="Wang J."/>
            <person name="Geng K."/>
            <person name="Ul-Haque F."/>
            <person name="Crombie A.T."/>
            <person name="Street L.E."/>
            <person name="Wookey P.A."/>
            <person name="Murrell J.C."/>
            <person name="Pratscher J."/>
        </authorList>
    </citation>
    <scope>NUCLEOTIDE SEQUENCE [LARGE SCALE GENOMIC DNA]</scope>
    <source>
        <strain evidence="3 4">TVC</strain>
    </source>
</reference>
<evidence type="ECO:0000313" key="3">
    <source>
        <dbReference type="EMBL" id="PNG24498.1"/>
    </source>
</evidence>
<evidence type="ECO:0000256" key="2">
    <source>
        <dbReference type="SAM" id="SignalP"/>
    </source>
</evidence>
<feature type="chain" id="PRO_5014324680" evidence="2">
    <location>
        <begin position="29"/>
        <end position="122"/>
    </location>
</feature>
<protein>
    <submittedName>
        <fullName evidence="3">Uncharacterized protein</fullName>
    </submittedName>
</protein>